<evidence type="ECO:0000313" key="5">
    <source>
        <dbReference type="Proteomes" id="UP000297245"/>
    </source>
</evidence>
<dbReference type="InterPro" id="IPR019775">
    <property type="entry name" value="WD40_repeat_CS"/>
</dbReference>
<keyword evidence="2" id="KW-0677">Repeat</keyword>
<proteinExistence type="predicted"/>
<dbReference type="PANTHER" id="PTHR22847:SF637">
    <property type="entry name" value="WD REPEAT DOMAIN 5B"/>
    <property type="match status" value="1"/>
</dbReference>
<feature type="repeat" description="WD" evidence="3">
    <location>
        <begin position="32"/>
        <end position="68"/>
    </location>
</feature>
<dbReference type="OrthoDB" id="2615105at2759"/>
<dbReference type="PROSITE" id="PS50082">
    <property type="entry name" value="WD_REPEATS_2"/>
    <property type="match status" value="2"/>
</dbReference>
<evidence type="ECO:0000256" key="2">
    <source>
        <dbReference type="ARBA" id="ARBA00022737"/>
    </source>
</evidence>
<feature type="non-terminal residue" evidence="4">
    <location>
        <position position="1"/>
    </location>
</feature>
<evidence type="ECO:0000256" key="1">
    <source>
        <dbReference type="ARBA" id="ARBA00022574"/>
    </source>
</evidence>
<dbReference type="Proteomes" id="UP000297245">
    <property type="component" value="Unassembled WGS sequence"/>
</dbReference>
<name>A0A4S8KK11_DENBC</name>
<dbReference type="EMBL" id="ML182138">
    <property type="protein sequence ID" value="THU75438.1"/>
    <property type="molecule type" value="Genomic_DNA"/>
</dbReference>
<dbReference type="InterPro" id="IPR015943">
    <property type="entry name" value="WD40/YVTN_repeat-like_dom_sf"/>
</dbReference>
<feature type="repeat" description="WD" evidence="3">
    <location>
        <begin position="1"/>
        <end position="30"/>
    </location>
</feature>
<reference evidence="4 5" key="1">
    <citation type="journal article" date="2019" name="Nat. Ecol. Evol.">
        <title>Megaphylogeny resolves global patterns of mushroom evolution.</title>
        <authorList>
            <person name="Varga T."/>
            <person name="Krizsan K."/>
            <person name="Foldi C."/>
            <person name="Dima B."/>
            <person name="Sanchez-Garcia M."/>
            <person name="Sanchez-Ramirez S."/>
            <person name="Szollosi G.J."/>
            <person name="Szarkandi J.G."/>
            <person name="Papp V."/>
            <person name="Albert L."/>
            <person name="Andreopoulos W."/>
            <person name="Angelini C."/>
            <person name="Antonin V."/>
            <person name="Barry K.W."/>
            <person name="Bougher N.L."/>
            <person name="Buchanan P."/>
            <person name="Buyck B."/>
            <person name="Bense V."/>
            <person name="Catcheside P."/>
            <person name="Chovatia M."/>
            <person name="Cooper J."/>
            <person name="Damon W."/>
            <person name="Desjardin D."/>
            <person name="Finy P."/>
            <person name="Geml J."/>
            <person name="Haridas S."/>
            <person name="Hughes K."/>
            <person name="Justo A."/>
            <person name="Karasinski D."/>
            <person name="Kautmanova I."/>
            <person name="Kiss B."/>
            <person name="Kocsube S."/>
            <person name="Kotiranta H."/>
            <person name="LaButti K.M."/>
            <person name="Lechner B.E."/>
            <person name="Liimatainen K."/>
            <person name="Lipzen A."/>
            <person name="Lukacs Z."/>
            <person name="Mihaltcheva S."/>
            <person name="Morgado L.N."/>
            <person name="Niskanen T."/>
            <person name="Noordeloos M.E."/>
            <person name="Ohm R.A."/>
            <person name="Ortiz-Santana B."/>
            <person name="Ovrebo C."/>
            <person name="Racz N."/>
            <person name="Riley R."/>
            <person name="Savchenko A."/>
            <person name="Shiryaev A."/>
            <person name="Soop K."/>
            <person name="Spirin V."/>
            <person name="Szebenyi C."/>
            <person name="Tomsovsky M."/>
            <person name="Tulloss R.E."/>
            <person name="Uehling J."/>
            <person name="Grigoriev I.V."/>
            <person name="Vagvolgyi C."/>
            <person name="Papp T."/>
            <person name="Martin F.M."/>
            <person name="Miettinen O."/>
            <person name="Hibbett D.S."/>
            <person name="Nagy L.G."/>
        </authorList>
    </citation>
    <scope>NUCLEOTIDE SEQUENCE [LARGE SCALE GENOMIC DNA]</scope>
    <source>
        <strain evidence="4 5">CBS 962.96</strain>
    </source>
</reference>
<organism evidence="4 5">
    <name type="scientific">Dendrothele bispora (strain CBS 962.96)</name>
    <dbReference type="NCBI Taxonomy" id="1314807"/>
    <lineage>
        <taxon>Eukaryota</taxon>
        <taxon>Fungi</taxon>
        <taxon>Dikarya</taxon>
        <taxon>Basidiomycota</taxon>
        <taxon>Agaricomycotina</taxon>
        <taxon>Agaricomycetes</taxon>
        <taxon>Agaricomycetidae</taxon>
        <taxon>Agaricales</taxon>
        <taxon>Agaricales incertae sedis</taxon>
        <taxon>Dendrothele</taxon>
    </lineage>
</organism>
<evidence type="ECO:0000256" key="3">
    <source>
        <dbReference type="PROSITE-ProRule" id="PRU00221"/>
    </source>
</evidence>
<dbReference type="InterPro" id="IPR001680">
    <property type="entry name" value="WD40_rpt"/>
</dbReference>
<protein>
    <submittedName>
        <fullName evidence="4">WD40 repeat-like protein</fullName>
    </submittedName>
</protein>
<dbReference type="InterPro" id="IPR020472">
    <property type="entry name" value="WD40_PAC1"/>
</dbReference>
<keyword evidence="1 3" id="KW-0853">WD repeat</keyword>
<dbReference type="PANTHER" id="PTHR22847">
    <property type="entry name" value="WD40 REPEAT PROTEIN"/>
    <property type="match status" value="1"/>
</dbReference>
<accession>A0A4S8KK11</accession>
<dbReference type="PRINTS" id="PR00320">
    <property type="entry name" value="GPROTEINBRPT"/>
</dbReference>
<dbReference type="PROSITE" id="PS50294">
    <property type="entry name" value="WD_REPEATS_REGION"/>
    <property type="match status" value="2"/>
</dbReference>
<gene>
    <name evidence="4" type="ORF">K435DRAFT_632186</name>
</gene>
<sequence length="68" mass="7300">LSCDGKKLVSGHSDGNMKLWDVFSGKEVDISIEGHDEQVNSVVFSSDGTRIVSGSSDKTIRLWDTATG</sequence>
<dbReference type="AlphaFoldDB" id="A0A4S8KK11"/>
<dbReference type="GO" id="GO:1990234">
    <property type="term" value="C:transferase complex"/>
    <property type="evidence" value="ECO:0007669"/>
    <property type="project" value="UniProtKB-ARBA"/>
</dbReference>
<keyword evidence="5" id="KW-1185">Reference proteome</keyword>
<dbReference type="InterPro" id="IPR036322">
    <property type="entry name" value="WD40_repeat_dom_sf"/>
</dbReference>
<dbReference type="Pfam" id="PF00400">
    <property type="entry name" value="WD40"/>
    <property type="match status" value="2"/>
</dbReference>
<dbReference type="SMART" id="SM00320">
    <property type="entry name" value="WD40"/>
    <property type="match status" value="1"/>
</dbReference>
<feature type="non-terminal residue" evidence="4">
    <location>
        <position position="68"/>
    </location>
</feature>
<dbReference type="Gene3D" id="2.130.10.10">
    <property type="entry name" value="YVTN repeat-like/Quinoprotein amine dehydrogenase"/>
    <property type="match status" value="1"/>
</dbReference>
<dbReference type="SUPFAM" id="SSF50978">
    <property type="entry name" value="WD40 repeat-like"/>
    <property type="match status" value="1"/>
</dbReference>
<evidence type="ECO:0000313" key="4">
    <source>
        <dbReference type="EMBL" id="THU75438.1"/>
    </source>
</evidence>
<dbReference type="PROSITE" id="PS00678">
    <property type="entry name" value="WD_REPEATS_1"/>
    <property type="match status" value="2"/>
</dbReference>